<organism evidence="2 3">
    <name type="scientific">[Clostridium] fimetarium</name>
    <dbReference type="NCBI Taxonomy" id="99656"/>
    <lineage>
        <taxon>Bacteria</taxon>
        <taxon>Bacillati</taxon>
        <taxon>Bacillota</taxon>
        <taxon>Clostridia</taxon>
        <taxon>Lachnospirales</taxon>
        <taxon>Lachnospiraceae</taxon>
    </lineage>
</organism>
<evidence type="ECO:0000313" key="3">
    <source>
        <dbReference type="Proteomes" id="UP000199701"/>
    </source>
</evidence>
<protein>
    <recommendedName>
        <fullName evidence="4">DUF4367 domain-containing protein</fullName>
    </recommendedName>
</protein>
<dbReference type="STRING" id="99656.SAMN05421659_11035"/>
<dbReference type="AlphaFoldDB" id="A0A1I0QYE9"/>
<evidence type="ECO:0000256" key="1">
    <source>
        <dbReference type="SAM" id="Phobius"/>
    </source>
</evidence>
<dbReference type="EMBL" id="FOJI01000010">
    <property type="protein sequence ID" value="SEW32895.1"/>
    <property type="molecule type" value="Genomic_DNA"/>
</dbReference>
<evidence type="ECO:0008006" key="4">
    <source>
        <dbReference type="Google" id="ProtNLM"/>
    </source>
</evidence>
<reference evidence="2 3" key="1">
    <citation type="submission" date="2016-10" db="EMBL/GenBank/DDBJ databases">
        <authorList>
            <person name="de Groot N.N."/>
        </authorList>
    </citation>
    <scope>NUCLEOTIDE SEQUENCE [LARGE SCALE GENOMIC DNA]</scope>
    <source>
        <strain evidence="2 3">DSM 9179</strain>
    </source>
</reference>
<keyword evidence="1" id="KW-0812">Transmembrane</keyword>
<accession>A0A1I0QYE9</accession>
<gene>
    <name evidence="2" type="ORF">SAMN05421659_11035</name>
</gene>
<proteinExistence type="predicted"/>
<name>A0A1I0QYE9_9FIRM</name>
<evidence type="ECO:0000313" key="2">
    <source>
        <dbReference type="EMBL" id="SEW32895.1"/>
    </source>
</evidence>
<sequence>MKKKQNNMQCLGKKISIDEFDKDDSIHTFSDSYENNKKDLLNKIKLKDNIKNTTRRKALIAAACVAILCIPASVFAANAVIEGLRVNKEQTNKYAVEYNFENDATQGNVNSELYHSNVKFQYGYLPDGYKEDQPPSNKFSFDGSWFSNQNISVLLNGVDDKSKFSFANVLETTDITIINYNASLLHLNATDIKDFSKILLVFYNDYGYTLQIYAQESVPDDELIKIAENLQLVACSKEEAISVSYKTSTVATVSAPTVSSTVTNNVDDSNFLNKGDSFKGINTTQYNSPDLTYTVQNVEVRDSIKDLDISGFGYDYENVKQNVDSDGNLVPFIQKIITKGDGQTSVDTIVGQTSSDLKLIYVTMKVKNTSDHLVDQVKITPQICCLLNNNGTLSLPASNKYSSKAGFGEGWSVYCSKSTMYNDNPNSTESKQLLIQRTSIQANEEFEYHVAYIVNAENMNNMVLFFNAKGRIVANDTQQTIIKLY</sequence>
<keyword evidence="3" id="KW-1185">Reference proteome</keyword>
<dbReference type="RefSeq" id="WP_092454722.1">
    <property type="nucleotide sequence ID" value="NZ_FOJI01000010.1"/>
</dbReference>
<keyword evidence="1" id="KW-1133">Transmembrane helix</keyword>
<feature type="transmembrane region" description="Helical" evidence="1">
    <location>
        <begin position="58"/>
        <end position="81"/>
    </location>
</feature>
<dbReference type="Proteomes" id="UP000199701">
    <property type="component" value="Unassembled WGS sequence"/>
</dbReference>
<keyword evidence="1" id="KW-0472">Membrane</keyword>
<dbReference type="OrthoDB" id="1948974at2"/>